<dbReference type="Proteomes" id="UP000632222">
    <property type="component" value="Unassembled WGS sequence"/>
</dbReference>
<organism evidence="1 2">
    <name type="scientific">Deinococcus roseus</name>
    <dbReference type="NCBI Taxonomy" id="392414"/>
    <lineage>
        <taxon>Bacteria</taxon>
        <taxon>Thermotogati</taxon>
        <taxon>Deinococcota</taxon>
        <taxon>Deinococci</taxon>
        <taxon>Deinococcales</taxon>
        <taxon>Deinococcaceae</taxon>
        <taxon>Deinococcus</taxon>
    </lineage>
</organism>
<comment type="caution">
    <text evidence="1">The sequence shown here is derived from an EMBL/GenBank/DDBJ whole genome shotgun (WGS) entry which is preliminary data.</text>
</comment>
<keyword evidence="2" id="KW-1185">Reference proteome</keyword>
<dbReference type="RefSeq" id="WP_268239754.1">
    <property type="nucleotide sequence ID" value="NZ_BMOD01000026.1"/>
</dbReference>
<dbReference type="EMBL" id="BMOD01000026">
    <property type="protein sequence ID" value="GGJ53043.1"/>
    <property type="molecule type" value="Genomic_DNA"/>
</dbReference>
<accession>A0ABQ2DEM1</accession>
<sequence length="40" mass="4260">MEALVMLGFFGCLTLVSFVLSAREDSDPDAETPVLTANAQ</sequence>
<gene>
    <name evidence="1" type="ORF">GCM10008938_43780</name>
</gene>
<protein>
    <submittedName>
        <fullName evidence="1">Uncharacterized protein</fullName>
    </submittedName>
</protein>
<evidence type="ECO:0000313" key="1">
    <source>
        <dbReference type="EMBL" id="GGJ53043.1"/>
    </source>
</evidence>
<name>A0ABQ2DEM1_9DEIO</name>
<reference evidence="2" key="1">
    <citation type="journal article" date="2019" name="Int. J. Syst. Evol. Microbiol.">
        <title>The Global Catalogue of Microorganisms (GCM) 10K type strain sequencing project: providing services to taxonomists for standard genome sequencing and annotation.</title>
        <authorList>
            <consortium name="The Broad Institute Genomics Platform"/>
            <consortium name="The Broad Institute Genome Sequencing Center for Infectious Disease"/>
            <person name="Wu L."/>
            <person name="Ma J."/>
        </authorList>
    </citation>
    <scope>NUCLEOTIDE SEQUENCE [LARGE SCALE GENOMIC DNA]</scope>
    <source>
        <strain evidence="2">JCM 14370</strain>
    </source>
</reference>
<evidence type="ECO:0000313" key="2">
    <source>
        <dbReference type="Proteomes" id="UP000632222"/>
    </source>
</evidence>
<proteinExistence type="predicted"/>